<reference evidence="3" key="1">
    <citation type="journal article" date="2019" name="Int. J. Syst. Evol. Microbiol.">
        <title>The Global Catalogue of Microorganisms (GCM) 10K type strain sequencing project: providing services to taxonomists for standard genome sequencing and annotation.</title>
        <authorList>
            <consortium name="The Broad Institute Genomics Platform"/>
            <consortium name="The Broad Institute Genome Sequencing Center for Infectious Disease"/>
            <person name="Wu L."/>
            <person name="Ma J."/>
        </authorList>
    </citation>
    <scope>NUCLEOTIDE SEQUENCE [LARGE SCALE GENOMIC DNA]</scope>
    <source>
        <strain evidence="3">JCM 18532</strain>
    </source>
</reference>
<gene>
    <name evidence="2" type="ORF">GCM10023350_48100</name>
</gene>
<name>A0ABP8ZHH7_9ACTN</name>
<keyword evidence="3" id="KW-1185">Reference proteome</keyword>
<dbReference type="InterPro" id="IPR045632">
    <property type="entry name" value="DUF6314"/>
</dbReference>
<evidence type="ECO:0000313" key="2">
    <source>
        <dbReference type="EMBL" id="GAA4756873.1"/>
    </source>
</evidence>
<evidence type="ECO:0000313" key="3">
    <source>
        <dbReference type="Proteomes" id="UP001499882"/>
    </source>
</evidence>
<dbReference type="Pfam" id="PF19834">
    <property type="entry name" value="DUF6314"/>
    <property type="match status" value="1"/>
</dbReference>
<dbReference type="Proteomes" id="UP001499882">
    <property type="component" value="Unassembled WGS sequence"/>
</dbReference>
<sequence length="136" mass="15430">MTPVDLLGTWELTRVVYDHRAGDRREVVGTAELTEVSPGRVRWAEAGTMSWPGHAVPVSRTLYVVLEDDGWFVRFEDGRPFHPWATGEQVEHPCAPDHYRGLIELEGSPVESWTVTWDAAGPEKDYRMVTVHTDRS</sequence>
<dbReference type="RefSeq" id="WP_345529651.1">
    <property type="nucleotide sequence ID" value="NZ_BAABKN010000033.1"/>
</dbReference>
<dbReference type="EMBL" id="BAABKN010000033">
    <property type="protein sequence ID" value="GAA4756873.1"/>
    <property type="molecule type" value="Genomic_DNA"/>
</dbReference>
<feature type="domain" description="DUF6314" evidence="1">
    <location>
        <begin position="6"/>
        <end position="133"/>
    </location>
</feature>
<proteinExistence type="predicted"/>
<organism evidence="2 3">
    <name type="scientific">Nocardioides endophyticus</name>
    <dbReference type="NCBI Taxonomy" id="1353775"/>
    <lineage>
        <taxon>Bacteria</taxon>
        <taxon>Bacillati</taxon>
        <taxon>Actinomycetota</taxon>
        <taxon>Actinomycetes</taxon>
        <taxon>Propionibacteriales</taxon>
        <taxon>Nocardioidaceae</taxon>
        <taxon>Nocardioides</taxon>
    </lineage>
</organism>
<accession>A0ABP8ZHH7</accession>
<protein>
    <submittedName>
        <fullName evidence="2">DUF6314 family protein</fullName>
    </submittedName>
</protein>
<comment type="caution">
    <text evidence="2">The sequence shown here is derived from an EMBL/GenBank/DDBJ whole genome shotgun (WGS) entry which is preliminary data.</text>
</comment>
<evidence type="ECO:0000259" key="1">
    <source>
        <dbReference type="Pfam" id="PF19834"/>
    </source>
</evidence>